<accession>A0ACB0KQN5</accession>
<proteinExistence type="predicted"/>
<dbReference type="Proteomes" id="UP001177021">
    <property type="component" value="Unassembled WGS sequence"/>
</dbReference>
<keyword evidence="2" id="KW-1185">Reference proteome</keyword>
<name>A0ACB0KQN5_TRIPR</name>
<dbReference type="EMBL" id="CASHSV030000311">
    <property type="protein sequence ID" value="CAJ2659471.1"/>
    <property type="molecule type" value="Genomic_DNA"/>
</dbReference>
<organism evidence="1 2">
    <name type="scientific">Trifolium pratense</name>
    <name type="common">Red clover</name>
    <dbReference type="NCBI Taxonomy" id="57577"/>
    <lineage>
        <taxon>Eukaryota</taxon>
        <taxon>Viridiplantae</taxon>
        <taxon>Streptophyta</taxon>
        <taxon>Embryophyta</taxon>
        <taxon>Tracheophyta</taxon>
        <taxon>Spermatophyta</taxon>
        <taxon>Magnoliopsida</taxon>
        <taxon>eudicotyledons</taxon>
        <taxon>Gunneridae</taxon>
        <taxon>Pentapetalae</taxon>
        <taxon>rosids</taxon>
        <taxon>fabids</taxon>
        <taxon>Fabales</taxon>
        <taxon>Fabaceae</taxon>
        <taxon>Papilionoideae</taxon>
        <taxon>50 kb inversion clade</taxon>
        <taxon>NPAAA clade</taxon>
        <taxon>Hologalegina</taxon>
        <taxon>IRL clade</taxon>
        <taxon>Trifolieae</taxon>
        <taxon>Trifolium</taxon>
    </lineage>
</organism>
<protein>
    <submittedName>
        <fullName evidence="1">Uncharacterized protein</fullName>
    </submittedName>
</protein>
<reference evidence="1" key="1">
    <citation type="submission" date="2023-10" db="EMBL/GenBank/DDBJ databases">
        <authorList>
            <person name="Rodriguez Cubillos JULIANA M."/>
            <person name="De Vega J."/>
        </authorList>
    </citation>
    <scope>NUCLEOTIDE SEQUENCE</scope>
</reference>
<comment type="caution">
    <text evidence="1">The sequence shown here is derived from an EMBL/GenBank/DDBJ whole genome shotgun (WGS) entry which is preliminary data.</text>
</comment>
<gene>
    <name evidence="1" type="ORF">MILVUS5_LOCUS25643</name>
</gene>
<sequence length="79" mass="9420">MKCTNNILICYIKMRKNTDEILKFVFVMILFCLLFIFGTVSGESYKVCEYSRDCYKDYLCNSSGVRRCIGYRCFCIYRI</sequence>
<evidence type="ECO:0000313" key="2">
    <source>
        <dbReference type="Proteomes" id="UP001177021"/>
    </source>
</evidence>
<evidence type="ECO:0000313" key="1">
    <source>
        <dbReference type="EMBL" id="CAJ2659471.1"/>
    </source>
</evidence>